<protein>
    <recommendedName>
        <fullName evidence="1">Integrator complex subunit 5 C-terminal domain-containing protein</fullName>
    </recommendedName>
</protein>
<reference evidence="2" key="3">
    <citation type="submission" date="2025-09" db="UniProtKB">
        <authorList>
            <consortium name="Ensembl"/>
        </authorList>
    </citation>
    <scope>IDENTIFICATION</scope>
</reference>
<dbReference type="FunCoup" id="H2YC72">
    <property type="interactions" value="104"/>
</dbReference>
<name>H2YC72_CIOSA</name>
<dbReference type="Ensembl" id="ENSCSAVT00000002964.1">
    <property type="protein sequence ID" value="ENSCSAVP00000002920.1"/>
    <property type="gene ID" value="ENSCSAVG00000001743.1"/>
</dbReference>
<accession>H2YC72</accession>
<dbReference type="InParanoid" id="H2YC72"/>
<dbReference type="AlphaFoldDB" id="H2YC72"/>
<keyword evidence="3" id="KW-1185">Reference proteome</keyword>
<evidence type="ECO:0000313" key="3">
    <source>
        <dbReference type="Proteomes" id="UP000007875"/>
    </source>
</evidence>
<organism evidence="2 3">
    <name type="scientific">Ciona savignyi</name>
    <name type="common">Pacific transparent sea squirt</name>
    <dbReference type="NCBI Taxonomy" id="51511"/>
    <lineage>
        <taxon>Eukaryota</taxon>
        <taxon>Metazoa</taxon>
        <taxon>Chordata</taxon>
        <taxon>Tunicata</taxon>
        <taxon>Ascidiacea</taxon>
        <taxon>Phlebobranchia</taxon>
        <taxon>Cionidae</taxon>
        <taxon>Ciona</taxon>
    </lineage>
</organism>
<reference evidence="3" key="1">
    <citation type="submission" date="2003-08" db="EMBL/GenBank/DDBJ databases">
        <authorList>
            <person name="Birren B."/>
            <person name="Nusbaum C."/>
            <person name="Abebe A."/>
            <person name="Abouelleil A."/>
            <person name="Adekoya E."/>
            <person name="Ait-zahra M."/>
            <person name="Allen N."/>
            <person name="Allen T."/>
            <person name="An P."/>
            <person name="Anderson M."/>
            <person name="Anderson S."/>
            <person name="Arachchi H."/>
            <person name="Armbruster J."/>
            <person name="Bachantsang P."/>
            <person name="Baldwin J."/>
            <person name="Barry A."/>
            <person name="Bayul T."/>
            <person name="Blitshsteyn B."/>
            <person name="Bloom T."/>
            <person name="Blye J."/>
            <person name="Boguslavskiy L."/>
            <person name="Borowsky M."/>
            <person name="Boukhgalter B."/>
            <person name="Brunache A."/>
            <person name="Butler J."/>
            <person name="Calixte N."/>
            <person name="Calvo S."/>
            <person name="Camarata J."/>
            <person name="Campo K."/>
            <person name="Chang J."/>
            <person name="Cheshatsang Y."/>
            <person name="Citroen M."/>
            <person name="Collymore A."/>
            <person name="Considine T."/>
            <person name="Cook A."/>
            <person name="Cooke P."/>
            <person name="Corum B."/>
            <person name="Cuomo C."/>
            <person name="David R."/>
            <person name="Dawoe T."/>
            <person name="Degray S."/>
            <person name="Dodge S."/>
            <person name="Dooley K."/>
            <person name="Dorje P."/>
            <person name="Dorjee K."/>
            <person name="Dorris L."/>
            <person name="Duffey N."/>
            <person name="Dupes A."/>
            <person name="Elkins T."/>
            <person name="Engels R."/>
            <person name="Erickson J."/>
            <person name="Farina A."/>
            <person name="Faro S."/>
            <person name="Ferreira P."/>
            <person name="Fischer H."/>
            <person name="Fitzgerald M."/>
            <person name="Foley K."/>
            <person name="Gage D."/>
            <person name="Galagan J."/>
            <person name="Gearin G."/>
            <person name="Gnerre S."/>
            <person name="Gnirke A."/>
            <person name="Goyette A."/>
            <person name="Graham J."/>
            <person name="Grandbois E."/>
            <person name="Gyaltsen K."/>
            <person name="Hafez N."/>
            <person name="Hagopian D."/>
            <person name="Hagos B."/>
            <person name="Hall J."/>
            <person name="Hatcher B."/>
            <person name="Heller A."/>
            <person name="Higgins H."/>
            <person name="Honan T."/>
            <person name="Horn A."/>
            <person name="Houde N."/>
            <person name="Hughes L."/>
            <person name="Hulme W."/>
            <person name="Husby E."/>
            <person name="Iliev I."/>
            <person name="Jaffe D."/>
            <person name="Jones C."/>
            <person name="Kamal M."/>
            <person name="Kamat A."/>
            <person name="Kamvysselis M."/>
            <person name="Karlsson E."/>
            <person name="Kells C."/>
            <person name="Kieu A."/>
            <person name="Kisner P."/>
            <person name="Kodira C."/>
            <person name="Kulbokas E."/>
            <person name="Labutti K."/>
            <person name="Lama D."/>
            <person name="Landers T."/>
            <person name="Leger J."/>
            <person name="Levine S."/>
            <person name="Lewis D."/>
            <person name="Lewis T."/>
            <person name="Lindblad-toh K."/>
            <person name="Liu X."/>
            <person name="Lokyitsang T."/>
            <person name="Lokyitsang Y."/>
            <person name="Lucien O."/>
            <person name="Lui A."/>
            <person name="Ma L.J."/>
            <person name="Mabbitt R."/>
            <person name="Macdonald J."/>
            <person name="Maclean C."/>
            <person name="Major J."/>
            <person name="Manning J."/>
            <person name="Marabella R."/>
            <person name="Maru K."/>
            <person name="Matthews C."/>
            <person name="Mauceli E."/>
            <person name="Mccarthy M."/>
            <person name="Mcdonough S."/>
            <person name="Mcghee T."/>
            <person name="Meldrim J."/>
            <person name="Meneus L."/>
            <person name="Mesirov J."/>
            <person name="Mihalev A."/>
            <person name="Mihova T."/>
            <person name="Mikkelsen T."/>
            <person name="Mlenga V."/>
            <person name="Moru K."/>
            <person name="Mozes J."/>
            <person name="Mulrain L."/>
            <person name="Munson G."/>
            <person name="Naylor J."/>
            <person name="Newes C."/>
            <person name="Nguyen C."/>
            <person name="Nguyen N."/>
            <person name="Nguyen T."/>
            <person name="Nicol R."/>
            <person name="Nielsen C."/>
            <person name="Nizzari M."/>
            <person name="Norbu C."/>
            <person name="Norbu N."/>
            <person name="O'donnell P."/>
            <person name="Okoawo O."/>
            <person name="O'leary S."/>
            <person name="Omotosho B."/>
            <person name="O'neill K."/>
            <person name="Osman S."/>
            <person name="Parker S."/>
            <person name="Perrin D."/>
            <person name="Phunkhang P."/>
            <person name="Piqani B."/>
            <person name="Purcell S."/>
            <person name="Rachupka T."/>
            <person name="Ramasamy U."/>
            <person name="Rameau R."/>
            <person name="Ray V."/>
            <person name="Raymond C."/>
            <person name="Retta R."/>
            <person name="Richardson S."/>
            <person name="Rise C."/>
            <person name="Rodriguez J."/>
            <person name="Rogers J."/>
            <person name="Rogov P."/>
            <person name="Rutman M."/>
            <person name="Schupbach R."/>
            <person name="Seaman C."/>
            <person name="Settipalli S."/>
            <person name="Sharpe T."/>
            <person name="Sheridan J."/>
            <person name="Sherpa N."/>
            <person name="Shi J."/>
            <person name="Smirnov S."/>
            <person name="Smith C."/>
            <person name="Sougnez C."/>
            <person name="Spencer B."/>
            <person name="Stalker J."/>
            <person name="Stange-thomann N."/>
            <person name="Stavropoulos S."/>
            <person name="Stetson K."/>
            <person name="Stone C."/>
            <person name="Stone S."/>
            <person name="Stubbs M."/>
            <person name="Talamas J."/>
            <person name="Tchuinga P."/>
            <person name="Tenzing P."/>
            <person name="Tesfaye S."/>
            <person name="Theodore J."/>
            <person name="Thoulutsang Y."/>
            <person name="Topham K."/>
            <person name="Towey S."/>
            <person name="Tsamla T."/>
            <person name="Tsomo N."/>
            <person name="Vallee D."/>
            <person name="Vassiliev H."/>
            <person name="Venkataraman V."/>
            <person name="Vinson J."/>
            <person name="Vo A."/>
            <person name="Wade C."/>
            <person name="Wang S."/>
            <person name="Wangchuk T."/>
            <person name="Wangdi T."/>
            <person name="Whittaker C."/>
            <person name="Wilkinson J."/>
            <person name="Wu Y."/>
            <person name="Wyman D."/>
            <person name="Yadav S."/>
            <person name="Yang S."/>
            <person name="Yang X."/>
            <person name="Yeager S."/>
            <person name="Yee E."/>
            <person name="Young G."/>
            <person name="Zainoun J."/>
            <person name="Zembeck L."/>
            <person name="Zimmer A."/>
            <person name="Zody M."/>
            <person name="Lander E."/>
        </authorList>
    </citation>
    <scope>NUCLEOTIDE SEQUENCE [LARGE SCALE GENOMIC DNA]</scope>
</reference>
<sequence>MNQILTQSTTSSHIDSFIKLYNELFPILPGLLGDILKQSFTTLPLLPSKEATTLLTNLLHMSSYGLLPSAVYNFKEKLTKELGMFIDDLMSIISHLSSPVALSSLAVQILHLLMTSQSHMMQLGTRLLPLTRCLVFYFYRLLHGGYVNNDSSMLHCQQILVELAQTPQTFAVVAQILLEAAVSQNNSILFGKRINPEMEDEVAFGGSDPCSEHQVSLLTAHRKILSQNLSRRPMAGFVPIAVETGLIGTGPKRKKKCPISKTSQTSSNECLSLLFHRCCCKTSGGSNLTSIPDVAHVFDLDKLSILAERLISSIATSSPHLATAVTLDGDTEWPQCHMRKFTIERDLKVFHFLDEHPFVWNLLQLISHNHRGLWSIIPILRSCMSVLISHFESSRETEFFSTSSLHYQAAVRIVEILAKGQIIPPPISYCAELFQLISPYEIYILLVIIWNFIKEHPPPSDAELISQRRDFKNEKLNMQPYLATLHTVIHANIRRLGPCIERFTHLK</sequence>
<dbReference type="HOGENOM" id="CLU_027071_0_0_1"/>
<dbReference type="GO" id="GO:0034472">
    <property type="term" value="P:snRNA 3'-end processing"/>
    <property type="evidence" value="ECO:0007669"/>
    <property type="project" value="TreeGrafter"/>
</dbReference>
<dbReference type="eggNOG" id="ENOG502QPVK">
    <property type="taxonomic scope" value="Eukaryota"/>
</dbReference>
<dbReference type="GO" id="GO:0032039">
    <property type="term" value="C:integrator complex"/>
    <property type="evidence" value="ECO:0007669"/>
    <property type="project" value="InterPro"/>
</dbReference>
<dbReference type="InterPro" id="IPR040316">
    <property type="entry name" value="INTS5"/>
</dbReference>
<dbReference type="InterPro" id="IPR029444">
    <property type="entry name" value="INTS5_C"/>
</dbReference>
<dbReference type="OMA" id="RCCCKTS"/>
<dbReference type="STRING" id="51511.ENSCSAVP00000002920"/>
<reference evidence="2" key="2">
    <citation type="submission" date="2025-08" db="UniProtKB">
        <authorList>
            <consortium name="Ensembl"/>
        </authorList>
    </citation>
    <scope>IDENTIFICATION</scope>
</reference>
<dbReference type="PANTHER" id="PTHR31697:SF2">
    <property type="entry name" value="INTEGRATOR COMPLEX SUBUNIT 5"/>
    <property type="match status" value="1"/>
</dbReference>
<dbReference type="Proteomes" id="UP000007875">
    <property type="component" value="Unassembled WGS sequence"/>
</dbReference>
<feature type="domain" description="Integrator complex subunit 5 C-terminal" evidence="1">
    <location>
        <begin position="2"/>
        <end position="496"/>
    </location>
</feature>
<dbReference type="Pfam" id="PF14838">
    <property type="entry name" value="INTS5_C"/>
    <property type="match status" value="1"/>
</dbReference>
<dbReference type="PANTHER" id="PTHR31697">
    <property type="entry name" value="INTEGRATOR COMPLEX SUBUNIT 5"/>
    <property type="match status" value="1"/>
</dbReference>
<evidence type="ECO:0000313" key="2">
    <source>
        <dbReference type="Ensembl" id="ENSCSAVP00000002920.1"/>
    </source>
</evidence>
<dbReference type="GeneTree" id="ENSGT00390000008374"/>
<proteinExistence type="predicted"/>
<evidence type="ECO:0000259" key="1">
    <source>
        <dbReference type="Pfam" id="PF14838"/>
    </source>
</evidence>